<keyword evidence="3" id="KW-1185">Reference proteome</keyword>
<feature type="domain" description="Heterokaryon incompatibility" evidence="1">
    <location>
        <begin position="22"/>
        <end position="106"/>
    </location>
</feature>
<dbReference type="GeneID" id="19336386"/>
<name>M2YHH5_PSEFD</name>
<dbReference type="PANTHER" id="PTHR10622:SF10">
    <property type="entry name" value="HET DOMAIN-CONTAINING PROTEIN"/>
    <property type="match status" value="1"/>
</dbReference>
<dbReference type="AlphaFoldDB" id="M2YHH5"/>
<dbReference type="PANTHER" id="PTHR10622">
    <property type="entry name" value="HET DOMAIN-CONTAINING PROTEIN"/>
    <property type="match status" value="1"/>
</dbReference>
<organism evidence="2 3">
    <name type="scientific">Pseudocercospora fijiensis (strain CIRAD86)</name>
    <name type="common">Black leaf streak disease fungus</name>
    <name type="synonym">Mycosphaerella fijiensis</name>
    <dbReference type="NCBI Taxonomy" id="383855"/>
    <lineage>
        <taxon>Eukaryota</taxon>
        <taxon>Fungi</taxon>
        <taxon>Dikarya</taxon>
        <taxon>Ascomycota</taxon>
        <taxon>Pezizomycotina</taxon>
        <taxon>Dothideomycetes</taxon>
        <taxon>Dothideomycetidae</taxon>
        <taxon>Mycosphaerellales</taxon>
        <taxon>Mycosphaerellaceae</taxon>
        <taxon>Pseudocercospora</taxon>
    </lineage>
</organism>
<dbReference type="KEGG" id="pfj:MYCFIDRAFT_205444"/>
<dbReference type="RefSeq" id="XP_007932031.1">
    <property type="nucleotide sequence ID" value="XM_007933840.1"/>
</dbReference>
<evidence type="ECO:0000313" key="3">
    <source>
        <dbReference type="Proteomes" id="UP000016932"/>
    </source>
</evidence>
<dbReference type="Pfam" id="PF06985">
    <property type="entry name" value="HET"/>
    <property type="match status" value="1"/>
</dbReference>
<accession>M2YHH5</accession>
<evidence type="ECO:0000259" key="1">
    <source>
        <dbReference type="Pfam" id="PF06985"/>
    </source>
</evidence>
<sequence>MKLIRAQTVEILEGARIEHCRYAIVSHRWGDEEIEFQEFGTVSCRKKAGWKKVEHACRLAREQGYEYVWIDTCCIDKKSSAELSQAINSMFEWYQRAEECFVFLTDVVSTEPDQNFKRSDWFNRGWTLQELLACKRATFYNKRYEAIGTKAKLAGHISDVTSIDAVYLQRGRDVKNIHDASLAERMSWAAKRKTERPEDIAYCLLGIFEVNMPLLYGEGGTRAFLRLQLQIIEHSDDESILAWPEESCRNEDYPNPGLLAQHPRAFEYCASIKPLHTRRHPPHTFTSRGLELHYDLSLGLRDPRAGARQACSHFTQVSCHRQRSV</sequence>
<dbReference type="Proteomes" id="UP000016932">
    <property type="component" value="Unassembled WGS sequence"/>
</dbReference>
<dbReference type="VEuPathDB" id="FungiDB:MYCFIDRAFT_205444"/>
<dbReference type="eggNOG" id="KOG4177">
    <property type="taxonomic scope" value="Eukaryota"/>
</dbReference>
<evidence type="ECO:0000313" key="2">
    <source>
        <dbReference type="EMBL" id="EME77245.1"/>
    </source>
</evidence>
<proteinExistence type="predicted"/>
<protein>
    <recommendedName>
        <fullName evidence="1">Heterokaryon incompatibility domain-containing protein</fullName>
    </recommendedName>
</protein>
<gene>
    <name evidence="2" type="ORF">MYCFIDRAFT_205444</name>
</gene>
<reference evidence="2 3" key="1">
    <citation type="journal article" date="2012" name="PLoS Pathog.">
        <title>Diverse lifestyles and strategies of plant pathogenesis encoded in the genomes of eighteen Dothideomycetes fungi.</title>
        <authorList>
            <person name="Ohm R.A."/>
            <person name="Feau N."/>
            <person name="Henrissat B."/>
            <person name="Schoch C.L."/>
            <person name="Horwitz B.A."/>
            <person name="Barry K.W."/>
            <person name="Condon B.J."/>
            <person name="Copeland A.C."/>
            <person name="Dhillon B."/>
            <person name="Glaser F."/>
            <person name="Hesse C.N."/>
            <person name="Kosti I."/>
            <person name="LaButti K."/>
            <person name="Lindquist E.A."/>
            <person name="Lucas S."/>
            <person name="Salamov A.A."/>
            <person name="Bradshaw R.E."/>
            <person name="Ciuffetti L."/>
            <person name="Hamelin R.C."/>
            <person name="Kema G.H.J."/>
            <person name="Lawrence C."/>
            <person name="Scott J.A."/>
            <person name="Spatafora J.W."/>
            <person name="Turgeon B.G."/>
            <person name="de Wit P.J.G.M."/>
            <person name="Zhong S."/>
            <person name="Goodwin S.B."/>
            <person name="Grigoriev I.V."/>
        </authorList>
    </citation>
    <scope>NUCLEOTIDE SEQUENCE [LARGE SCALE GENOMIC DNA]</scope>
    <source>
        <strain evidence="2 3">CIRAD86</strain>
    </source>
</reference>
<dbReference type="HOGENOM" id="CLU_000288_138_0_1"/>
<dbReference type="InterPro" id="IPR010730">
    <property type="entry name" value="HET"/>
</dbReference>
<dbReference type="EMBL" id="KB446566">
    <property type="protein sequence ID" value="EME77245.1"/>
    <property type="molecule type" value="Genomic_DNA"/>
</dbReference>
<dbReference type="OrthoDB" id="674604at2759"/>